<feature type="coiled-coil region" evidence="2">
    <location>
        <begin position="416"/>
        <end position="443"/>
    </location>
</feature>
<name>A0A840TQ26_9BACT</name>
<proteinExistence type="predicted"/>
<sequence>MIGFFRSISSRLLACLALLSTLTALLAGCSQYSNRPGPVAFHNLTARYNAYYIARTDLRNAEMTVQKAYRDDYNQLLPLLLPMDSVLYQGVKPQLEDAIKKASIVAEKHQNSKWLDNSYTLLGRSRLYLGQWEDGVEALRYVFASGRDENDKNEALTWLMRAYAERDDYANALNVAEYLRQQPLTKAATRDFYLTKAYVHQQEGEYLTSVAILEQTFPLLKKSPEKARLHYAAGQLYDRIGQYALANQHYKAVSKNRPLYDLSFFASMNSLQNQVLINPKADLTSVGFDRMLRDRKNEDLRDRIYYTMGLLAERRGRFPEAIGYLQKSVQVAGTNTSQIPYTYLELARIHYDQLENYEAAKAYYDSALVVLPREAEAYRQVADRKKALDEFVAQMTIVRTEDSLQVLAQMNPAALERKLDTVIEAEEEEKKQLLKKAQEALAVSLAAANKPGSLPLAGNERRFELYDPQLIIQGRAEFRRVWGNRKLEDDWRRSTRDNRTLSTPNQSMPLAGLEQPAQNADAATTMTKGSEEWQARRDELRRAIPLTAEALAASQKRKEEALYRLGKIYRFDLEEPQKAVASFTRLLKEYPSTTFREEVYYLIYLSLDEQDKNRPLWKEKLLTEYPNSLYARLLNQTPDDNGLAGTTAAGSPAKRYDAVYALYTRGNYTEALEQVENAVAQFHGHALEDKFALLRIFLVGKVRGRDAYLGAINEFIRLYPSSPLLPRVQEMLEISGQAAARRKY</sequence>
<accession>A0A840TQ26</accession>
<dbReference type="AlphaFoldDB" id="A0A840TQ26"/>
<evidence type="ECO:0000313" key="5">
    <source>
        <dbReference type="EMBL" id="MBB5285911.1"/>
    </source>
</evidence>
<dbReference type="EMBL" id="JACHGF010000007">
    <property type="protein sequence ID" value="MBB5285911.1"/>
    <property type="molecule type" value="Genomic_DNA"/>
</dbReference>
<comment type="caution">
    <text evidence="5">The sequence shown here is derived from an EMBL/GenBank/DDBJ whole genome shotgun (WGS) entry which is preliminary data.</text>
</comment>
<dbReference type="Pfam" id="PF13181">
    <property type="entry name" value="TPR_8"/>
    <property type="match status" value="1"/>
</dbReference>
<dbReference type="InterPro" id="IPR011990">
    <property type="entry name" value="TPR-like_helical_dom_sf"/>
</dbReference>
<evidence type="ECO:0000256" key="3">
    <source>
        <dbReference type="SAM" id="MobiDB-lite"/>
    </source>
</evidence>
<evidence type="ECO:0000256" key="2">
    <source>
        <dbReference type="SAM" id="Coils"/>
    </source>
</evidence>
<evidence type="ECO:0000256" key="1">
    <source>
        <dbReference type="PROSITE-ProRule" id="PRU00339"/>
    </source>
</evidence>
<dbReference type="Gene3D" id="1.25.40.10">
    <property type="entry name" value="Tetratricopeptide repeat domain"/>
    <property type="match status" value="3"/>
</dbReference>
<keyword evidence="4" id="KW-0732">Signal</keyword>
<dbReference type="InterPro" id="IPR019734">
    <property type="entry name" value="TPR_rpt"/>
</dbReference>
<feature type="compositionally biased region" description="Polar residues" evidence="3">
    <location>
        <begin position="516"/>
        <end position="528"/>
    </location>
</feature>
<keyword evidence="1" id="KW-0802">TPR repeat</keyword>
<dbReference type="PROSITE" id="PS51257">
    <property type="entry name" value="PROKAR_LIPOPROTEIN"/>
    <property type="match status" value="1"/>
</dbReference>
<reference evidence="5 6" key="1">
    <citation type="submission" date="2020-08" db="EMBL/GenBank/DDBJ databases">
        <title>Genomic Encyclopedia of Type Strains, Phase IV (KMG-IV): sequencing the most valuable type-strain genomes for metagenomic binning, comparative biology and taxonomic classification.</title>
        <authorList>
            <person name="Goeker M."/>
        </authorList>
    </citation>
    <scope>NUCLEOTIDE SEQUENCE [LARGE SCALE GENOMIC DNA]</scope>
    <source>
        <strain evidence="5 6">DSM 105074</strain>
    </source>
</reference>
<evidence type="ECO:0000313" key="6">
    <source>
        <dbReference type="Proteomes" id="UP000557307"/>
    </source>
</evidence>
<keyword evidence="2" id="KW-0175">Coiled coil</keyword>
<evidence type="ECO:0000256" key="4">
    <source>
        <dbReference type="SAM" id="SignalP"/>
    </source>
</evidence>
<keyword evidence="6" id="KW-1185">Reference proteome</keyword>
<dbReference type="RefSeq" id="WP_343063024.1">
    <property type="nucleotide sequence ID" value="NZ_JACHGF010000007.1"/>
</dbReference>
<feature type="repeat" description="TPR" evidence="1">
    <location>
        <begin position="302"/>
        <end position="335"/>
    </location>
</feature>
<feature type="chain" id="PRO_5032741053" evidence="4">
    <location>
        <begin position="28"/>
        <end position="744"/>
    </location>
</feature>
<dbReference type="Proteomes" id="UP000557307">
    <property type="component" value="Unassembled WGS sequence"/>
</dbReference>
<dbReference type="SMART" id="SM00028">
    <property type="entry name" value="TPR"/>
    <property type="match status" value="4"/>
</dbReference>
<dbReference type="PROSITE" id="PS50005">
    <property type="entry name" value="TPR"/>
    <property type="match status" value="1"/>
</dbReference>
<feature type="signal peptide" evidence="4">
    <location>
        <begin position="1"/>
        <end position="27"/>
    </location>
</feature>
<feature type="region of interest" description="Disordered" evidence="3">
    <location>
        <begin position="492"/>
        <end position="532"/>
    </location>
</feature>
<dbReference type="Pfam" id="PF13174">
    <property type="entry name" value="TPR_6"/>
    <property type="match status" value="1"/>
</dbReference>
<organism evidence="5 6">
    <name type="scientific">Rhabdobacter roseus</name>
    <dbReference type="NCBI Taxonomy" id="1655419"/>
    <lineage>
        <taxon>Bacteria</taxon>
        <taxon>Pseudomonadati</taxon>
        <taxon>Bacteroidota</taxon>
        <taxon>Cytophagia</taxon>
        <taxon>Cytophagales</taxon>
        <taxon>Cytophagaceae</taxon>
        <taxon>Rhabdobacter</taxon>
    </lineage>
</organism>
<protein>
    <submittedName>
        <fullName evidence="5">Tetratricopeptide (TPR) repeat protein</fullName>
    </submittedName>
</protein>
<gene>
    <name evidence="5" type="ORF">HNQ92_004071</name>
</gene>
<dbReference type="SUPFAM" id="SSF48452">
    <property type="entry name" value="TPR-like"/>
    <property type="match status" value="2"/>
</dbReference>